<evidence type="ECO:0000313" key="3">
    <source>
        <dbReference type="Proteomes" id="UP000799092"/>
    </source>
</evidence>
<feature type="domain" description="AB hydrolase-1" evidence="1">
    <location>
        <begin position="28"/>
        <end position="284"/>
    </location>
</feature>
<dbReference type="RefSeq" id="WP_153737279.1">
    <property type="nucleotide sequence ID" value="NZ_WJNG01000011.1"/>
</dbReference>
<dbReference type="InterPro" id="IPR000073">
    <property type="entry name" value="AB_hydrolase_1"/>
</dbReference>
<keyword evidence="2" id="KW-0378">Hydrolase</keyword>
<accession>A0A6A8DIM2</accession>
<gene>
    <name evidence="2" type="ORF">GH741_13305</name>
</gene>
<protein>
    <submittedName>
        <fullName evidence="2">Alpha/beta fold hydrolase</fullName>
    </submittedName>
</protein>
<dbReference type="OrthoDB" id="252464at2"/>
<dbReference type="AlphaFoldDB" id="A0A6A8DIM2"/>
<name>A0A6A8DIM2_9BACI</name>
<sequence length="303" mass="34557">MSSLDLKQATIQNGETLGYRERSGGEKVVILVHGNMTSSVHWDLVLESMDNKYKLYAIDLRGFGTSSYHKPIETIQDFSKDLKEFIDHLGLSDFALVGWSLGGAVCQQFCIDYPGYCNRLLLIASASTRGYPFFGTDEKGLPDTTMRLKTLEQVKQDIGKTKVVQTAYDNRDHNVLKMIWDYGIYTNNKPDTERYEKYLDDMLTQRNLAETYQALNLFNISGYDNGLTKGKNEVSIITIPVLVIRGDQDLVVTDRMTKELLEDYQGRAEYVEMKNCGHSPLIDNLDQLLGHMEQFLEREEQST</sequence>
<dbReference type="Proteomes" id="UP000799092">
    <property type="component" value="Unassembled WGS sequence"/>
</dbReference>
<comment type="caution">
    <text evidence="2">The sequence shown here is derived from an EMBL/GenBank/DDBJ whole genome shotgun (WGS) entry which is preliminary data.</text>
</comment>
<dbReference type="SUPFAM" id="SSF53474">
    <property type="entry name" value="alpha/beta-Hydrolases"/>
    <property type="match status" value="1"/>
</dbReference>
<dbReference type="InterPro" id="IPR050266">
    <property type="entry name" value="AB_hydrolase_sf"/>
</dbReference>
<dbReference type="Gene3D" id="3.40.50.1820">
    <property type="entry name" value="alpha/beta hydrolase"/>
    <property type="match status" value="1"/>
</dbReference>
<dbReference type="EMBL" id="WJNG01000011">
    <property type="protein sequence ID" value="MRH43649.1"/>
    <property type="molecule type" value="Genomic_DNA"/>
</dbReference>
<dbReference type="InterPro" id="IPR029058">
    <property type="entry name" value="AB_hydrolase_fold"/>
</dbReference>
<evidence type="ECO:0000313" key="2">
    <source>
        <dbReference type="EMBL" id="MRH43649.1"/>
    </source>
</evidence>
<dbReference type="Pfam" id="PF00561">
    <property type="entry name" value="Abhydrolase_1"/>
    <property type="match status" value="1"/>
</dbReference>
<reference evidence="2" key="1">
    <citation type="submission" date="2019-11" db="EMBL/GenBank/DDBJ databases">
        <authorList>
            <person name="Li J."/>
        </authorList>
    </citation>
    <scope>NUCLEOTIDE SEQUENCE</scope>
    <source>
        <strain evidence="2">B6B</strain>
    </source>
</reference>
<evidence type="ECO:0000259" key="1">
    <source>
        <dbReference type="Pfam" id="PF00561"/>
    </source>
</evidence>
<proteinExistence type="predicted"/>
<dbReference type="PRINTS" id="PR00111">
    <property type="entry name" value="ABHYDROLASE"/>
</dbReference>
<keyword evidence="3" id="KW-1185">Reference proteome</keyword>
<dbReference type="PANTHER" id="PTHR43798:SF33">
    <property type="entry name" value="HYDROLASE, PUTATIVE (AFU_ORTHOLOGUE AFUA_2G14860)-RELATED"/>
    <property type="match status" value="1"/>
</dbReference>
<dbReference type="PANTHER" id="PTHR43798">
    <property type="entry name" value="MONOACYLGLYCEROL LIPASE"/>
    <property type="match status" value="1"/>
</dbReference>
<organism evidence="2 3">
    <name type="scientific">Aquibacillus halophilus</name>
    <dbReference type="NCBI Taxonomy" id="930132"/>
    <lineage>
        <taxon>Bacteria</taxon>
        <taxon>Bacillati</taxon>
        <taxon>Bacillota</taxon>
        <taxon>Bacilli</taxon>
        <taxon>Bacillales</taxon>
        <taxon>Bacillaceae</taxon>
        <taxon>Aquibacillus</taxon>
    </lineage>
</organism>
<dbReference type="GO" id="GO:0016020">
    <property type="term" value="C:membrane"/>
    <property type="evidence" value="ECO:0007669"/>
    <property type="project" value="TreeGrafter"/>
</dbReference>
<dbReference type="GO" id="GO:0016787">
    <property type="term" value="F:hydrolase activity"/>
    <property type="evidence" value="ECO:0007669"/>
    <property type="project" value="UniProtKB-KW"/>
</dbReference>